<evidence type="ECO:0000313" key="4">
    <source>
        <dbReference type="Proteomes" id="UP001152519"/>
    </source>
</evidence>
<protein>
    <recommendedName>
        <fullName evidence="2">Pvc16 N-terminal domain-containing protein</fullName>
    </recommendedName>
</protein>
<name>A0A9W4GQP5_9ACTN</name>
<dbReference type="Pfam" id="PF14065">
    <property type="entry name" value="Pvc16_N"/>
    <property type="match status" value="1"/>
</dbReference>
<gene>
    <name evidence="3" type="ORF">SCOCK_190048</name>
</gene>
<dbReference type="InterPro" id="IPR025351">
    <property type="entry name" value="Pvc16_N"/>
</dbReference>
<keyword evidence="4" id="KW-1185">Reference proteome</keyword>
<feature type="compositionally biased region" description="Pro residues" evidence="1">
    <location>
        <begin position="192"/>
        <end position="205"/>
    </location>
</feature>
<reference evidence="3" key="1">
    <citation type="submission" date="2021-05" db="EMBL/GenBank/DDBJ databases">
        <authorList>
            <person name="Arsene-Ploetze F."/>
        </authorList>
    </citation>
    <scope>NUCLEOTIDE SEQUENCE</scope>
    <source>
        <strain evidence="3">DSM 42138</strain>
    </source>
</reference>
<feature type="region of interest" description="Disordered" evidence="1">
    <location>
        <begin position="184"/>
        <end position="245"/>
    </location>
</feature>
<accession>A0A9W4GQP5</accession>
<feature type="compositionally biased region" description="Basic and acidic residues" evidence="1">
    <location>
        <begin position="227"/>
        <end position="245"/>
    </location>
</feature>
<dbReference type="AlphaFoldDB" id="A0A9W4GQP5"/>
<evidence type="ECO:0000313" key="3">
    <source>
        <dbReference type="EMBL" id="CAG6392879.1"/>
    </source>
</evidence>
<organism evidence="3 4">
    <name type="scientific">Actinacidiphila cocklensis</name>
    <dbReference type="NCBI Taxonomy" id="887465"/>
    <lineage>
        <taxon>Bacteria</taxon>
        <taxon>Bacillati</taxon>
        <taxon>Actinomycetota</taxon>
        <taxon>Actinomycetes</taxon>
        <taxon>Kitasatosporales</taxon>
        <taxon>Streptomycetaceae</taxon>
        <taxon>Actinacidiphila</taxon>
    </lineage>
</organism>
<evidence type="ECO:0000256" key="1">
    <source>
        <dbReference type="SAM" id="MobiDB-lite"/>
    </source>
</evidence>
<evidence type="ECO:0000259" key="2">
    <source>
        <dbReference type="Pfam" id="PF14065"/>
    </source>
</evidence>
<feature type="domain" description="Pvc16 N-terminal" evidence="2">
    <location>
        <begin position="4"/>
        <end position="180"/>
    </location>
</feature>
<proteinExistence type="predicted"/>
<dbReference type="RefSeq" id="WP_251487963.1">
    <property type="nucleotide sequence ID" value="NZ_CAJSLV010000047.1"/>
</dbReference>
<dbReference type="EMBL" id="CAJSLV010000047">
    <property type="protein sequence ID" value="CAG6392879.1"/>
    <property type="molecule type" value="Genomic_DNA"/>
</dbReference>
<dbReference type="Proteomes" id="UP001152519">
    <property type="component" value="Unassembled WGS sequence"/>
</dbReference>
<sequence length="245" mass="27074">MIHEVDEALRALFRAEPLAGGQVAVVFDAPTRDWAAKVNAPTVNLYLYDIREDMRRRERGLLNEYDEHGTVTARRRPPRYFKLSYLITAWTRRPEDEHRLLSSLLLCLLRYEALSPERFSGTLSELGVSVPMSVALPPPEDRSFADVWSALGGELKPSLDLVISVPVTESPVYAAGPPVGEDGLRLGFSEGVPPPAAPPERPPARAPSGAELPVYGGRPDVPAPPQREPREPRRSGIRSRVAEDQ</sequence>
<comment type="caution">
    <text evidence="3">The sequence shown here is derived from an EMBL/GenBank/DDBJ whole genome shotgun (WGS) entry which is preliminary data.</text>
</comment>